<evidence type="ECO:0000313" key="2">
    <source>
        <dbReference type="Proteomes" id="UP000009168"/>
    </source>
</evidence>
<reference evidence="2" key="1">
    <citation type="journal article" date="2006" name="PLoS Biol.">
        <title>Macronuclear genome sequence of the ciliate Tetrahymena thermophila, a model eukaryote.</title>
        <authorList>
            <person name="Eisen J.A."/>
            <person name="Coyne R.S."/>
            <person name="Wu M."/>
            <person name="Wu D."/>
            <person name="Thiagarajan M."/>
            <person name="Wortman J.R."/>
            <person name="Badger J.H."/>
            <person name="Ren Q."/>
            <person name="Amedeo P."/>
            <person name="Jones K.M."/>
            <person name="Tallon L.J."/>
            <person name="Delcher A.L."/>
            <person name="Salzberg S.L."/>
            <person name="Silva J.C."/>
            <person name="Haas B.J."/>
            <person name="Majoros W.H."/>
            <person name="Farzad M."/>
            <person name="Carlton J.M."/>
            <person name="Smith R.K. Jr."/>
            <person name="Garg J."/>
            <person name="Pearlman R.E."/>
            <person name="Karrer K.M."/>
            <person name="Sun L."/>
            <person name="Manning G."/>
            <person name="Elde N.C."/>
            <person name="Turkewitz A.P."/>
            <person name="Asai D.J."/>
            <person name="Wilkes D.E."/>
            <person name="Wang Y."/>
            <person name="Cai H."/>
            <person name="Collins K."/>
            <person name="Stewart B.A."/>
            <person name="Lee S.R."/>
            <person name="Wilamowska K."/>
            <person name="Weinberg Z."/>
            <person name="Ruzzo W.L."/>
            <person name="Wloga D."/>
            <person name="Gaertig J."/>
            <person name="Frankel J."/>
            <person name="Tsao C.-C."/>
            <person name="Gorovsky M.A."/>
            <person name="Keeling P.J."/>
            <person name="Waller R.F."/>
            <person name="Patron N.J."/>
            <person name="Cherry J.M."/>
            <person name="Stover N.A."/>
            <person name="Krieger C.J."/>
            <person name="del Toro C."/>
            <person name="Ryder H.F."/>
            <person name="Williamson S.C."/>
            <person name="Barbeau R.A."/>
            <person name="Hamilton E.P."/>
            <person name="Orias E."/>
        </authorList>
    </citation>
    <scope>NUCLEOTIDE SEQUENCE [LARGE SCALE GENOMIC DNA]</scope>
    <source>
        <strain evidence="2">SB210</strain>
    </source>
</reference>
<evidence type="ECO:0000313" key="1">
    <source>
        <dbReference type="EMBL" id="EWS73155.1"/>
    </source>
</evidence>
<gene>
    <name evidence="1" type="ORF">TTHERM_000310339</name>
</gene>
<dbReference type="InParanoid" id="W7X1N5"/>
<proteinExistence type="predicted"/>
<dbReference type="AlphaFoldDB" id="W7X1N5"/>
<name>W7X1N5_TETTS</name>
<dbReference type="KEGG" id="tet:TTHERM_000310339"/>
<sequence length="185" mass="22642">MIWFLKQVCSSLHRRFDFKKQKSLKYLLTQSWIICVKQLILQKYYNKQCVSEAYQQQQNLYQIVQQKRKQIISCSNRNLCYFQLQANQARYFFKKERFQVKQLINKKIQFKQKEINKTKYYTNSQFYSIEKSSIKDFSLKKLNKEKVLQNQNKCHSKFLLRSRKTQLLMQKPRTLLPLLKARSRS</sequence>
<keyword evidence="2" id="KW-1185">Reference proteome</keyword>
<dbReference type="GeneID" id="24438343"/>
<organism evidence="1 2">
    <name type="scientific">Tetrahymena thermophila (strain SB210)</name>
    <dbReference type="NCBI Taxonomy" id="312017"/>
    <lineage>
        <taxon>Eukaryota</taxon>
        <taxon>Sar</taxon>
        <taxon>Alveolata</taxon>
        <taxon>Ciliophora</taxon>
        <taxon>Intramacronucleata</taxon>
        <taxon>Oligohymenophorea</taxon>
        <taxon>Hymenostomatida</taxon>
        <taxon>Tetrahymenina</taxon>
        <taxon>Tetrahymenidae</taxon>
        <taxon>Tetrahymena</taxon>
    </lineage>
</organism>
<protein>
    <submittedName>
        <fullName evidence="1">Uncharacterized protein</fullName>
    </submittedName>
</protein>
<dbReference type="EMBL" id="GG662608">
    <property type="protein sequence ID" value="EWS73155.1"/>
    <property type="molecule type" value="Genomic_DNA"/>
</dbReference>
<dbReference type="RefSeq" id="XP_012654342.1">
    <property type="nucleotide sequence ID" value="XM_012798888.1"/>
</dbReference>
<dbReference type="Proteomes" id="UP000009168">
    <property type="component" value="Unassembled WGS sequence"/>
</dbReference>
<accession>W7X1N5</accession>